<keyword evidence="1" id="KW-0805">Transcription regulation</keyword>
<name>A0A399SUS6_9BACT</name>
<gene>
    <name evidence="5" type="ORF">D1614_21705</name>
</gene>
<dbReference type="PRINTS" id="PR00032">
    <property type="entry name" value="HTHARAC"/>
</dbReference>
<feature type="domain" description="HTH araC/xylS-type" evidence="4">
    <location>
        <begin position="188"/>
        <end position="286"/>
    </location>
</feature>
<dbReference type="SUPFAM" id="SSF51182">
    <property type="entry name" value="RmlC-like cupins"/>
    <property type="match status" value="1"/>
</dbReference>
<keyword evidence="3" id="KW-0804">Transcription</keyword>
<dbReference type="EMBL" id="QWGR01000020">
    <property type="protein sequence ID" value="RIJ45755.1"/>
    <property type="molecule type" value="Genomic_DNA"/>
</dbReference>
<evidence type="ECO:0000313" key="6">
    <source>
        <dbReference type="Proteomes" id="UP000265926"/>
    </source>
</evidence>
<keyword evidence="2" id="KW-0238">DNA-binding</keyword>
<dbReference type="InterPro" id="IPR014710">
    <property type="entry name" value="RmlC-like_jellyroll"/>
</dbReference>
<accession>A0A399SUS6</accession>
<sequence>MKPHYIKLPKHLHETVHIRKDITMNFYQKWHYHDEIELVYILRGKGTRFIGDNISRFSDGDLLLVGDHLPHLWKNEPLPSTKGKKNIPASAIVIQFPMNFGAEGLLDISEMTSIKKLLNDSKRGLFFSLPENHNAKRQIRKMLTLSSFDRVLSMLSLLKELSETEKKVTLSSVPFADHYMKHNSKRMDEIYNYILNNFSKEIKLEDLASVANMTSSSLCRFFKHSTQKSISTFINEVRIGYACKLLIDDKFSISDVCFSCGYNNLSYFNRQFRKIIGISPSKYQNQISTNLEE</sequence>
<dbReference type="CDD" id="cd06976">
    <property type="entry name" value="cupin_MtlR-like_N"/>
    <property type="match status" value="1"/>
</dbReference>
<dbReference type="RefSeq" id="WP_119440102.1">
    <property type="nucleotide sequence ID" value="NZ_QWGR01000020.1"/>
</dbReference>
<dbReference type="SMART" id="SM00342">
    <property type="entry name" value="HTH_ARAC"/>
    <property type="match status" value="1"/>
</dbReference>
<dbReference type="GO" id="GO:0003700">
    <property type="term" value="F:DNA-binding transcription factor activity"/>
    <property type="evidence" value="ECO:0007669"/>
    <property type="project" value="InterPro"/>
</dbReference>
<evidence type="ECO:0000256" key="1">
    <source>
        <dbReference type="ARBA" id="ARBA00023015"/>
    </source>
</evidence>
<dbReference type="SUPFAM" id="SSF46689">
    <property type="entry name" value="Homeodomain-like"/>
    <property type="match status" value="2"/>
</dbReference>
<dbReference type="PROSITE" id="PS00041">
    <property type="entry name" value="HTH_ARAC_FAMILY_1"/>
    <property type="match status" value="1"/>
</dbReference>
<dbReference type="Proteomes" id="UP000265926">
    <property type="component" value="Unassembled WGS sequence"/>
</dbReference>
<dbReference type="InterPro" id="IPR003313">
    <property type="entry name" value="AraC-bd"/>
</dbReference>
<evidence type="ECO:0000313" key="5">
    <source>
        <dbReference type="EMBL" id="RIJ45755.1"/>
    </source>
</evidence>
<evidence type="ECO:0000256" key="2">
    <source>
        <dbReference type="ARBA" id="ARBA00023125"/>
    </source>
</evidence>
<evidence type="ECO:0000259" key="4">
    <source>
        <dbReference type="PROSITE" id="PS01124"/>
    </source>
</evidence>
<protein>
    <submittedName>
        <fullName evidence="5">AraC family transcriptional regulator</fullName>
    </submittedName>
</protein>
<evidence type="ECO:0000256" key="3">
    <source>
        <dbReference type="ARBA" id="ARBA00023163"/>
    </source>
</evidence>
<dbReference type="InterPro" id="IPR009057">
    <property type="entry name" value="Homeodomain-like_sf"/>
</dbReference>
<dbReference type="PANTHER" id="PTHR43280:SF34">
    <property type="entry name" value="ARAC-FAMILY TRANSCRIPTIONAL REGULATOR"/>
    <property type="match status" value="1"/>
</dbReference>
<dbReference type="PROSITE" id="PS01124">
    <property type="entry name" value="HTH_ARAC_FAMILY_2"/>
    <property type="match status" value="1"/>
</dbReference>
<dbReference type="OrthoDB" id="4480133at2"/>
<comment type="caution">
    <text evidence="5">The sequence shown here is derived from an EMBL/GenBank/DDBJ whole genome shotgun (WGS) entry which is preliminary data.</text>
</comment>
<dbReference type="InterPro" id="IPR011051">
    <property type="entry name" value="RmlC_Cupin_sf"/>
</dbReference>
<proteinExistence type="predicted"/>
<dbReference type="Pfam" id="PF02311">
    <property type="entry name" value="AraC_binding"/>
    <property type="match status" value="1"/>
</dbReference>
<dbReference type="Pfam" id="PF12833">
    <property type="entry name" value="HTH_18"/>
    <property type="match status" value="1"/>
</dbReference>
<reference evidence="5 6" key="1">
    <citation type="submission" date="2018-08" db="EMBL/GenBank/DDBJ databases">
        <title>Pallidiluteibacterium maritimus gen. nov., sp. nov., isolated from coastal sediment.</title>
        <authorList>
            <person name="Zhou L.Y."/>
        </authorList>
    </citation>
    <scope>NUCLEOTIDE SEQUENCE [LARGE SCALE GENOMIC DNA]</scope>
    <source>
        <strain evidence="5 6">XSD2</strain>
    </source>
</reference>
<dbReference type="AlphaFoldDB" id="A0A399SUS6"/>
<dbReference type="PANTHER" id="PTHR43280">
    <property type="entry name" value="ARAC-FAMILY TRANSCRIPTIONAL REGULATOR"/>
    <property type="match status" value="1"/>
</dbReference>
<organism evidence="5 6">
    <name type="scientific">Maribellus luteus</name>
    <dbReference type="NCBI Taxonomy" id="2305463"/>
    <lineage>
        <taxon>Bacteria</taxon>
        <taxon>Pseudomonadati</taxon>
        <taxon>Bacteroidota</taxon>
        <taxon>Bacteroidia</taxon>
        <taxon>Marinilabiliales</taxon>
        <taxon>Prolixibacteraceae</taxon>
        <taxon>Maribellus</taxon>
    </lineage>
</organism>
<keyword evidence="6" id="KW-1185">Reference proteome</keyword>
<dbReference type="Gene3D" id="2.60.120.10">
    <property type="entry name" value="Jelly Rolls"/>
    <property type="match status" value="1"/>
</dbReference>
<dbReference type="InterPro" id="IPR018060">
    <property type="entry name" value="HTH_AraC"/>
</dbReference>
<dbReference type="InterPro" id="IPR018062">
    <property type="entry name" value="HTH_AraC-typ_CS"/>
</dbReference>
<dbReference type="GO" id="GO:0043565">
    <property type="term" value="F:sequence-specific DNA binding"/>
    <property type="evidence" value="ECO:0007669"/>
    <property type="project" value="InterPro"/>
</dbReference>
<dbReference type="InterPro" id="IPR020449">
    <property type="entry name" value="Tscrpt_reg_AraC-type_HTH"/>
</dbReference>
<dbReference type="Gene3D" id="1.10.10.60">
    <property type="entry name" value="Homeodomain-like"/>
    <property type="match status" value="2"/>
</dbReference>